<evidence type="ECO:0000256" key="3">
    <source>
        <dbReference type="ARBA" id="ARBA00022989"/>
    </source>
</evidence>
<evidence type="ECO:0000256" key="5">
    <source>
        <dbReference type="SAM" id="MobiDB-lite"/>
    </source>
</evidence>
<keyword evidence="2 6" id="KW-0812">Transmembrane</keyword>
<comment type="subcellular location">
    <subcellularLocation>
        <location evidence="1">Membrane</location>
        <topology evidence="1">Multi-pass membrane protein</topology>
    </subcellularLocation>
</comment>
<reference evidence="9" key="1">
    <citation type="journal article" date="2019" name="Int. J. Syst. Evol. Microbiol.">
        <title>The Global Catalogue of Microorganisms (GCM) 10K type strain sequencing project: providing services to taxonomists for standard genome sequencing and annotation.</title>
        <authorList>
            <consortium name="The Broad Institute Genomics Platform"/>
            <consortium name="The Broad Institute Genome Sequencing Center for Infectious Disease"/>
            <person name="Wu L."/>
            <person name="Ma J."/>
        </authorList>
    </citation>
    <scope>NUCLEOTIDE SEQUENCE [LARGE SCALE GENOMIC DNA]</scope>
    <source>
        <strain evidence="9">JCM 3399</strain>
    </source>
</reference>
<sequence length="752" mass="79704">MRPRAPLGPTRGTLMHRRLTSVRTPGRVEKPRRRNTPSPQVPDRILNAMTWSRALKEAARSGLTVERAKLTPLLAVRGTAGVAVVIGLCLWRGSPELAVSSAFGAFSSGIVTFQRSMRPRPVLALAVAGALAVSTFFGYLAASHVVAFVLLLTGWTLLAGMAWAIGPVSGLAGTQTVAIMLVTVTLPTSVPGALQHAALIFFGGLVQAALIVAFPVRPWGTQRDALADALAAEADYARRLRHDPVAPFDPAPLMDARLASTVTPRQARRRPVQLHGPRGLAERVRPVLASLADPVVGAPLEGPERDRARDLLGAAATVLDAVAHAVRHARPVRLPPEAMAALEVPATGPMLNGPARRAAYRLISLLADAVELTDEPVQATRPTTEAERGHLLRPSVPRLVPVALRALHREARWSSRIFRHALRVAAVAAAGYLLGTALPFGHGYWAPLTSVMVMRPDFAQTYSRGFARFGGTLVGVSVGGALMALTHPDAYVSAALAVFCVFLMYLLMRTGFSVTSACVAAYVVFLLGIIGEGWQQTVEGRIVLTLIGGLLAMLSYALFPAWETPRLRDRLADWLVTNGRYARAVFDGHARPAERRPRQVREALLDARAARAAWEESAARAEKEPVRHRGLSLRAANAASAALATMGRVTMIGEAHLPGKDAEPSPGAAAFAAALPPALESAARAVRDGAPLDWSGPHAVWERWNAEGGHEGVAVRAAELLLDALDDLAEALSGGPGGAHGAARAAPDGDLS</sequence>
<feature type="transmembrane region" description="Helical" evidence="6">
    <location>
        <begin position="70"/>
        <end position="91"/>
    </location>
</feature>
<accession>A0ABQ2UUM0</accession>
<keyword evidence="3 6" id="KW-1133">Transmembrane helix</keyword>
<evidence type="ECO:0000313" key="8">
    <source>
        <dbReference type="EMBL" id="GGU54840.1"/>
    </source>
</evidence>
<feature type="compositionally biased region" description="Low complexity" evidence="5">
    <location>
        <begin position="741"/>
        <end position="752"/>
    </location>
</feature>
<feature type="transmembrane region" description="Helical" evidence="6">
    <location>
        <begin position="465"/>
        <end position="485"/>
    </location>
</feature>
<dbReference type="Pfam" id="PF13515">
    <property type="entry name" value="FUSC_2"/>
    <property type="match status" value="1"/>
</dbReference>
<dbReference type="InterPro" id="IPR049453">
    <property type="entry name" value="Memb_transporter_dom"/>
</dbReference>
<feature type="domain" description="Integral membrane bound transporter" evidence="7">
    <location>
        <begin position="432"/>
        <end position="554"/>
    </location>
</feature>
<dbReference type="EMBL" id="BMRP01000005">
    <property type="protein sequence ID" value="GGU54840.1"/>
    <property type="molecule type" value="Genomic_DNA"/>
</dbReference>
<feature type="transmembrane region" description="Helical" evidence="6">
    <location>
        <begin position="196"/>
        <end position="216"/>
    </location>
</feature>
<feature type="region of interest" description="Disordered" evidence="5">
    <location>
        <begin position="732"/>
        <end position="752"/>
    </location>
</feature>
<evidence type="ECO:0000256" key="4">
    <source>
        <dbReference type="ARBA" id="ARBA00023136"/>
    </source>
</evidence>
<organism evidence="8 9">
    <name type="scientific">Streptomyces albospinus</name>
    <dbReference type="NCBI Taxonomy" id="285515"/>
    <lineage>
        <taxon>Bacteria</taxon>
        <taxon>Bacillati</taxon>
        <taxon>Actinomycetota</taxon>
        <taxon>Actinomycetes</taxon>
        <taxon>Kitasatosporales</taxon>
        <taxon>Streptomycetaceae</taxon>
        <taxon>Streptomyces</taxon>
    </lineage>
</organism>
<dbReference type="Proteomes" id="UP000654471">
    <property type="component" value="Unassembled WGS sequence"/>
</dbReference>
<feature type="transmembrane region" description="Helical" evidence="6">
    <location>
        <begin position="542"/>
        <end position="562"/>
    </location>
</feature>
<feature type="transmembrane region" description="Helical" evidence="6">
    <location>
        <begin position="490"/>
        <end position="508"/>
    </location>
</feature>
<comment type="caution">
    <text evidence="8">The sequence shown here is derived from an EMBL/GenBank/DDBJ whole genome shotgun (WGS) entry which is preliminary data.</text>
</comment>
<evidence type="ECO:0000256" key="6">
    <source>
        <dbReference type="SAM" id="Phobius"/>
    </source>
</evidence>
<feature type="transmembrane region" description="Helical" evidence="6">
    <location>
        <begin position="514"/>
        <end position="530"/>
    </location>
</feature>
<gene>
    <name evidence="8" type="ORF">GCM10010211_19410</name>
</gene>
<feature type="transmembrane region" description="Helical" evidence="6">
    <location>
        <begin position="122"/>
        <end position="140"/>
    </location>
</feature>
<keyword evidence="9" id="KW-1185">Reference proteome</keyword>
<evidence type="ECO:0000313" key="9">
    <source>
        <dbReference type="Proteomes" id="UP000654471"/>
    </source>
</evidence>
<feature type="transmembrane region" description="Helical" evidence="6">
    <location>
        <begin position="146"/>
        <end position="165"/>
    </location>
</feature>
<feature type="transmembrane region" description="Helical" evidence="6">
    <location>
        <begin position="421"/>
        <end position="445"/>
    </location>
</feature>
<evidence type="ECO:0000256" key="1">
    <source>
        <dbReference type="ARBA" id="ARBA00004141"/>
    </source>
</evidence>
<proteinExistence type="predicted"/>
<evidence type="ECO:0000256" key="2">
    <source>
        <dbReference type="ARBA" id="ARBA00022692"/>
    </source>
</evidence>
<keyword evidence="4 6" id="KW-0472">Membrane</keyword>
<protein>
    <recommendedName>
        <fullName evidence="7">Integral membrane bound transporter domain-containing protein</fullName>
    </recommendedName>
</protein>
<name>A0ABQ2UUM0_9ACTN</name>
<evidence type="ECO:0000259" key="7">
    <source>
        <dbReference type="Pfam" id="PF13515"/>
    </source>
</evidence>